<proteinExistence type="predicted"/>
<evidence type="ECO:0008006" key="4">
    <source>
        <dbReference type="Google" id="ProtNLM"/>
    </source>
</evidence>
<dbReference type="RefSeq" id="WP_265767090.1">
    <property type="nucleotide sequence ID" value="NZ_JAGGJA010000011.1"/>
</dbReference>
<keyword evidence="1" id="KW-0472">Membrane</keyword>
<evidence type="ECO:0000256" key="1">
    <source>
        <dbReference type="SAM" id="Phobius"/>
    </source>
</evidence>
<keyword evidence="1" id="KW-1133">Transmembrane helix</keyword>
<dbReference type="Proteomes" id="UP001207918">
    <property type="component" value="Unassembled WGS sequence"/>
</dbReference>
<gene>
    <name evidence="2" type="ORF">J6I44_15660</name>
</gene>
<comment type="caution">
    <text evidence="2">The sequence shown here is derived from an EMBL/GenBank/DDBJ whole genome shotgun (WGS) entry which is preliminary data.</text>
</comment>
<organism evidence="2 3">
    <name type="scientific">Fodinibius salsisoli</name>
    <dbReference type="NCBI Taxonomy" id="2820877"/>
    <lineage>
        <taxon>Bacteria</taxon>
        <taxon>Pseudomonadati</taxon>
        <taxon>Balneolota</taxon>
        <taxon>Balneolia</taxon>
        <taxon>Balneolales</taxon>
        <taxon>Balneolaceae</taxon>
        <taxon>Fodinibius</taxon>
    </lineage>
</organism>
<keyword evidence="3" id="KW-1185">Reference proteome</keyword>
<reference evidence="2 3" key="1">
    <citation type="submission" date="2021-03" db="EMBL/GenBank/DDBJ databases">
        <title>Aliifodinibius sp. nov., a new bacterium isolated from saline soil.</title>
        <authorList>
            <person name="Galisteo C."/>
            <person name="De La Haba R."/>
            <person name="Sanchez-Porro C."/>
            <person name="Ventosa A."/>
        </authorList>
    </citation>
    <scope>NUCLEOTIDE SEQUENCE [LARGE SCALE GENOMIC DNA]</scope>
    <source>
        <strain evidence="2 3">1BSP15-2V2</strain>
    </source>
</reference>
<sequence>MSTSITIQEHRHHIWKTGTYVSVFLAVLLGIIFWNATDPLWIGIFRLAAFIFFSLSIFGLLKSMGTPLTITLSSSSDHLLVNYHQGDDVVQKEQFECSSIDDFTVSTDTPVNWFPFLYPPSATIKVAFNDGHKDLNLFEYSGRTLFFEKPKLQEVLTFLRSQNIPVQPVKTS</sequence>
<feature type="transmembrane region" description="Helical" evidence="1">
    <location>
        <begin position="40"/>
        <end position="61"/>
    </location>
</feature>
<protein>
    <recommendedName>
        <fullName evidence="4">PH domain-containing protein</fullName>
    </recommendedName>
</protein>
<accession>A0ABT3PR15</accession>
<evidence type="ECO:0000313" key="2">
    <source>
        <dbReference type="EMBL" id="MCW9708303.1"/>
    </source>
</evidence>
<dbReference type="EMBL" id="JAGGJA010000011">
    <property type="protein sequence ID" value="MCW9708303.1"/>
    <property type="molecule type" value="Genomic_DNA"/>
</dbReference>
<name>A0ABT3PR15_9BACT</name>
<keyword evidence="1" id="KW-0812">Transmembrane</keyword>
<evidence type="ECO:0000313" key="3">
    <source>
        <dbReference type="Proteomes" id="UP001207918"/>
    </source>
</evidence>
<feature type="transmembrane region" description="Helical" evidence="1">
    <location>
        <begin position="14"/>
        <end position="34"/>
    </location>
</feature>